<evidence type="ECO:0000256" key="5">
    <source>
        <dbReference type="ARBA" id="ARBA00022824"/>
    </source>
</evidence>
<feature type="transmembrane region" description="Helical" evidence="10">
    <location>
        <begin position="93"/>
        <end position="114"/>
    </location>
</feature>
<evidence type="ECO:0000256" key="4">
    <source>
        <dbReference type="ARBA" id="ARBA00022692"/>
    </source>
</evidence>
<gene>
    <name evidence="11" type="ORF">BJ085DRAFT_13378</name>
</gene>
<comment type="similarity">
    <text evidence="3 10">Belongs to the RFT1 family.</text>
</comment>
<protein>
    <recommendedName>
        <fullName evidence="8 10">Man(5)GlcNAc(2)-PP-dolichol translocation protein RFT1</fullName>
    </recommendedName>
</protein>
<keyword evidence="5 10" id="KW-0256">Endoplasmic reticulum</keyword>
<evidence type="ECO:0000256" key="10">
    <source>
        <dbReference type="RuleBase" id="RU365067"/>
    </source>
</evidence>
<accession>A0A4P9ZQ29</accession>
<comment type="function">
    <text evidence="9 10">Intramembrane glycolipid transporter that operates in the biosynthetic pathway of dolichol-linked oligosaccharides, the glycan precursors employed in protein asparagine (N)-glycosylation. The sequential addition of sugars to dolichol pyrophosphate produces dolichol-linked oligosaccharides containing fourteen sugars, including two GlcNAcs, nine mannoses and three glucoses. Once assembled, the oligosaccharide is transferred from the lipid to nascent proteins by oligosaccharyltransferases. The assembly of dolichol-linked oligosaccharides begins on the cytosolic side of the endoplasmic reticulum membrane and finishes in its lumen. RFT1 could mediate the translocation of the cytosolically oriented intermediate DolPP-GlcNAc2Man5, produced by ALG11, into the ER lumen where dolichol-linked oligosaccharides assembly continues. However, the intramembrane lipid transporter activity could not be confirmed in vitro.</text>
</comment>
<evidence type="ECO:0000256" key="3">
    <source>
        <dbReference type="ARBA" id="ARBA00010288"/>
    </source>
</evidence>
<evidence type="ECO:0000256" key="8">
    <source>
        <dbReference type="ARBA" id="ARBA00044793"/>
    </source>
</evidence>
<keyword evidence="4 10" id="KW-0812">Transmembrane</keyword>
<feature type="transmembrane region" description="Helical" evidence="10">
    <location>
        <begin position="364"/>
        <end position="386"/>
    </location>
</feature>
<evidence type="ECO:0000256" key="2">
    <source>
        <dbReference type="ARBA" id="ARBA00004922"/>
    </source>
</evidence>
<sequence length="569" mass="62158">MATPGTETPTPNAQRLLKRSLTGASYLVVLQLFSRLLTFILNQALLRFTDPRTLGVVSIQLELLLSTILFLSREGVRGTLLRGIGNRQVALNLSFVPVLAGLGLTLVVCGYYTGWADPALHRLPGFTTAISLYGLAACLELVTEPLLMLSQVHLMYRFRVGLEGLAAVARCLVTCAVTINGYYRTKPGDNNPYGITAFAVAQLVYSLRAIALSDLSAADLAQLPSLDQIMPRPIETDPAQPLVNRYLSPPVRTLALTLTKQSLLKHFLTEGDKLAIAWLCDSTMQGVYAFVGNYGSLIARILFQPLEETSRALFSRLLGPQSASPLDEAAETQVSRPTEVSQERALALETAIDYLEGLLRFQALLGLLFMGFATNYTGMLIDLLVGPRWSHTSAPLALAVYCLYIPMMAYNGLTEGFIQSVGSKAELEALSQAMVGFSAAFLGTAWLLIDVADLGTVGLIVANMVNMGLRIIYATRFIDSYWRDPHHKVGVRVNWASLWPNQATLALFALSWTITFYSNRVNGWSTWSAKIVHGSVGAACVVATAATVYVFDPKTKLTILRLLVKRKKD</sequence>
<keyword evidence="12" id="KW-1185">Reference proteome</keyword>
<feature type="transmembrane region" description="Helical" evidence="10">
    <location>
        <begin position="531"/>
        <end position="551"/>
    </location>
</feature>
<proteinExistence type="inferred from homology"/>
<evidence type="ECO:0000313" key="12">
    <source>
        <dbReference type="Proteomes" id="UP000268162"/>
    </source>
</evidence>
<dbReference type="AlphaFoldDB" id="A0A4P9ZQ29"/>
<feature type="transmembrane region" description="Helical" evidence="10">
    <location>
        <begin position="455"/>
        <end position="478"/>
    </location>
</feature>
<keyword evidence="6 10" id="KW-1133">Transmembrane helix</keyword>
<comment type="subcellular location">
    <subcellularLocation>
        <location evidence="1 10">Endoplasmic reticulum membrane</location>
        <topology evidence="1 10">Multi-pass membrane protein</topology>
    </subcellularLocation>
</comment>
<dbReference type="InterPro" id="IPR007594">
    <property type="entry name" value="RFT1"/>
</dbReference>
<evidence type="ECO:0000313" key="11">
    <source>
        <dbReference type="EMBL" id="RKP34470.1"/>
    </source>
</evidence>
<dbReference type="Pfam" id="PF04506">
    <property type="entry name" value="Rft-1"/>
    <property type="match status" value="1"/>
</dbReference>
<feature type="transmembrane region" description="Helical" evidence="10">
    <location>
        <begin position="21"/>
        <end position="41"/>
    </location>
</feature>
<evidence type="ECO:0000256" key="6">
    <source>
        <dbReference type="ARBA" id="ARBA00022989"/>
    </source>
</evidence>
<feature type="transmembrane region" description="Helical" evidence="10">
    <location>
        <begin position="126"/>
        <end position="149"/>
    </location>
</feature>
<keyword evidence="7 10" id="KW-0472">Membrane</keyword>
<feature type="transmembrane region" description="Helical" evidence="10">
    <location>
        <begin position="498"/>
        <end position="519"/>
    </location>
</feature>
<dbReference type="GO" id="GO:0034203">
    <property type="term" value="P:glycolipid translocation"/>
    <property type="evidence" value="ECO:0007669"/>
    <property type="project" value="TreeGrafter"/>
</dbReference>
<keyword evidence="10" id="KW-0813">Transport</keyword>
<feature type="transmembrane region" description="Helical" evidence="10">
    <location>
        <begin position="53"/>
        <end position="72"/>
    </location>
</feature>
<feature type="transmembrane region" description="Helical" evidence="10">
    <location>
        <begin position="430"/>
        <end position="449"/>
    </location>
</feature>
<dbReference type="Proteomes" id="UP000268162">
    <property type="component" value="Unassembled WGS sequence"/>
</dbReference>
<evidence type="ECO:0000256" key="9">
    <source>
        <dbReference type="ARBA" id="ARBA00045912"/>
    </source>
</evidence>
<dbReference type="PANTHER" id="PTHR13117">
    <property type="entry name" value="ENDOPLASMIC RETICULUM MULTISPAN TRANSMEMBRANE PROTEIN-RELATED"/>
    <property type="match status" value="1"/>
</dbReference>
<comment type="pathway">
    <text evidence="2">Protein modification; protein glycosylation.</text>
</comment>
<dbReference type="EMBL" id="ML003191">
    <property type="protein sequence ID" value="RKP34470.1"/>
    <property type="molecule type" value="Genomic_DNA"/>
</dbReference>
<dbReference type="GO" id="GO:0006488">
    <property type="term" value="P:dolichol-linked oligosaccharide biosynthetic process"/>
    <property type="evidence" value="ECO:0007669"/>
    <property type="project" value="InterPro"/>
</dbReference>
<name>A0A4P9ZQ29_9FUNG</name>
<reference evidence="12" key="1">
    <citation type="journal article" date="2018" name="Nat. Microbiol.">
        <title>Leveraging single-cell genomics to expand the fungal tree of life.</title>
        <authorList>
            <person name="Ahrendt S.R."/>
            <person name="Quandt C.A."/>
            <person name="Ciobanu D."/>
            <person name="Clum A."/>
            <person name="Salamov A."/>
            <person name="Andreopoulos B."/>
            <person name="Cheng J.F."/>
            <person name="Woyke T."/>
            <person name="Pelin A."/>
            <person name="Henrissat B."/>
            <person name="Reynolds N.K."/>
            <person name="Benny G.L."/>
            <person name="Smith M.E."/>
            <person name="James T.Y."/>
            <person name="Grigoriev I.V."/>
        </authorList>
    </citation>
    <scope>NUCLEOTIDE SEQUENCE [LARGE SCALE GENOMIC DNA]</scope>
    <source>
        <strain evidence="12">RSA 468</strain>
    </source>
</reference>
<feature type="transmembrane region" description="Helical" evidence="10">
    <location>
        <begin position="398"/>
        <end position="418"/>
    </location>
</feature>
<evidence type="ECO:0000256" key="1">
    <source>
        <dbReference type="ARBA" id="ARBA00004477"/>
    </source>
</evidence>
<dbReference type="STRING" id="215637.A0A4P9ZQ29"/>
<evidence type="ECO:0000256" key="7">
    <source>
        <dbReference type="ARBA" id="ARBA00023136"/>
    </source>
</evidence>
<dbReference type="GO" id="GO:0005789">
    <property type="term" value="C:endoplasmic reticulum membrane"/>
    <property type="evidence" value="ECO:0007669"/>
    <property type="project" value="UniProtKB-SubCell"/>
</dbReference>
<dbReference type="PANTHER" id="PTHR13117:SF5">
    <property type="entry name" value="PROTEIN RFT1 HOMOLOG"/>
    <property type="match status" value="1"/>
</dbReference>
<organism evidence="11 12">
    <name type="scientific">Dimargaris cristalligena</name>
    <dbReference type="NCBI Taxonomy" id="215637"/>
    <lineage>
        <taxon>Eukaryota</taxon>
        <taxon>Fungi</taxon>
        <taxon>Fungi incertae sedis</taxon>
        <taxon>Zoopagomycota</taxon>
        <taxon>Kickxellomycotina</taxon>
        <taxon>Dimargaritomycetes</taxon>
        <taxon>Dimargaritales</taxon>
        <taxon>Dimargaritaceae</taxon>
        <taxon>Dimargaris</taxon>
    </lineage>
</organism>